<sequence>MQNCGGRTGILLKKIMNRAWDGLGEALEGCINNKIHGKSVSKDVMNGDLMYPTSLGVKLLAGNVLETHSMVTICPDSMLEVAADLRRQVAGRLPCSLLLQVYTPFCESTYFF</sequence>
<proteinExistence type="predicted"/>
<dbReference type="Proteomes" id="UP000316621">
    <property type="component" value="Chromosome 1"/>
</dbReference>
<gene>
    <name evidence="1" type="ORF">C5167_036850</name>
</gene>
<keyword evidence="2" id="KW-1185">Reference proteome</keyword>
<dbReference type="AlphaFoldDB" id="A0A4Y7I4V6"/>
<evidence type="ECO:0000313" key="1">
    <source>
        <dbReference type="EMBL" id="RZC43907.1"/>
    </source>
</evidence>
<reference evidence="1 2" key="1">
    <citation type="journal article" date="2018" name="Science">
        <title>The opium poppy genome and morphinan production.</title>
        <authorList>
            <person name="Guo L."/>
            <person name="Winzer T."/>
            <person name="Yang X."/>
            <person name="Li Y."/>
            <person name="Ning Z."/>
            <person name="He Z."/>
            <person name="Teodor R."/>
            <person name="Lu Y."/>
            <person name="Bowser T.A."/>
            <person name="Graham I.A."/>
            <person name="Ye K."/>
        </authorList>
    </citation>
    <scope>NUCLEOTIDE SEQUENCE [LARGE SCALE GENOMIC DNA]</scope>
    <source>
        <strain evidence="2">cv. HN1</strain>
        <tissue evidence="1">Leaves</tissue>
    </source>
</reference>
<accession>A0A4Y7I4V6</accession>
<evidence type="ECO:0000313" key="2">
    <source>
        <dbReference type="Proteomes" id="UP000316621"/>
    </source>
</evidence>
<organism evidence="1 2">
    <name type="scientific">Papaver somniferum</name>
    <name type="common">Opium poppy</name>
    <dbReference type="NCBI Taxonomy" id="3469"/>
    <lineage>
        <taxon>Eukaryota</taxon>
        <taxon>Viridiplantae</taxon>
        <taxon>Streptophyta</taxon>
        <taxon>Embryophyta</taxon>
        <taxon>Tracheophyta</taxon>
        <taxon>Spermatophyta</taxon>
        <taxon>Magnoliopsida</taxon>
        <taxon>Ranunculales</taxon>
        <taxon>Papaveraceae</taxon>
        <taxon>Papaveroideae</taxon>
        <taxon>Papaver</taxon>
    </lineage>
</organism>
<dbReference type="Gramene" id="RZC43907">
    <property type="protein sequence ID" value="RZC43907"/>
    <property type="gene ID" value="C5167_036850"/>
</dbReference>
<name>A0A4Y7I4V6_PAPSO</name>
<protein>
    <submittedName>
        <fullName evidence="1">Uncharacterized protein</fullName>
    </submittedName>
</protein>
<dbReference type="EMBL" id="CM010715">
    <property type="protein sequence ID" value="RZC43907.1"/>
    <property type="molecule type" value="Genomic_DNA"/>
</dbReference>